<dbReference type="EMBL" id="VSSQ01008351">
    <property type="protein sequence ID" value="MPM38630.1"/>
    <property type="molecule type" value="Genomic_DNA"/>
</dbReference>
<gene>
    <name evidence="1" type="ORF">SDC9_85260</name>
</gene>
<organism evidence="1">
    <name type="scientific">bioreactor metagenome</name>
    <dbReference type="NCBI Taxonomy" id="1076179"/>
    <lineage>
        <taxon>unclassified sequences</taxon>
        <taxon>metagenomes</taxon>
        <taxon>ecological metagenomes</taxon>
    </lineage>
</organism>
<evidence type="ECO:0008006" key="2">
    <source>
        <dbReference type="Google" id="ProtNLM"/>
    </source>
</evidence>
<dbReference type="AlphaFoldDB" id="A0A644ZCN3"/>
<accession>A0A644ZCN3</accession>
<proteinExistence type="predicted"/>
<sequence>MTEGVGHQFRGDVHNLDHLVIGHARGAYDAEGADDLAVDLVGGADDGELLEGHDLAFAADEDAHAFGLAGDVKQAQDLGFLLEQIEGAAQVAHVAGEVAHRQQIAFAGDDDAVCRLGERLGADIHRRLHEGADLAAQRFHFGLQALAHLFHGQARVVGVEVVGGLDELGLRVVVLREDHAVLHVAVGRDDDDQQALFGQAQEFDVPEHRRAARRHDHADELRQVGQQVGGVGDHLLRLLGHELHRGQFIALHGEHGVHEQTVAARSGDSPGRGVRAGDQPQLFQVGHDVADGGRRELQPRGARQRAGAHGLPVGDIALDQGFQQQLGTIIQHSVILGPDRPDTRGGSYGRGQLGQGCCAGNASAVRTVASKPHARMCPSSDPYGLNP</sequence>
<reference evidence="1" key="1">
    <citation type="submission" date="2019-08" db="EMBL/GenBank/DDBJ databases">
        <authorList>
            <person name="Kucharzyk K."/>
            <person name="Murdoch R.W."/>
            <person name="Higgins S."/>
            <person name="Loffler F."/>
        </authorList>
    </citation>
    <scope>NUCLEOTIDE SEQUENCE</scope>
</reference>
<protein>
    <recommendedName>
        <fullName evidence="2">NAD-specific glutamate dehydrogenase</fullName>
    </recommendedName>
</protein>
<name>A0A644ZCN3_9ZZZZ</name>
<evidence type="ECO:0000313" key="1">
    <source>
        <dbReference type="EMBL" id="MPM38630.1"/>
    </source>
</evidence>
<comment type="caution">
    <text evidence="1">The sequence shown here is derived from an EMBL/GenBank/DDBJ whole genome shotgun (WGS) entry which is preliminary data.</text>
</comment>